<keyword evidence="1" id="KW-0472">Membrane</keyword>
<protein>
    <submittedName>
        <fullName evidence="2">Uncharacterized protein</fullName>
    </submittedName>
</protein>
<comment type="caution">
    <text evidence="2">The sequence shown here is derived from an EMBL/GenBank/DDBJ whole genome shotgun (WGS) entry which is preliminary data.</text>
</comment>
<dbReference type="Proteomes" id="UP000004931">
    <property type="component" value="Unassembled WGS sequence"/>
</dbReference>
<dbReference type="eggNOG" id="COG5285">
    <property type="taxonomic scope" value="Bacteria"/>
</dbReference>
<evidence type="ECO:0000256" key="1">
    <source>
        <dbReference type="SAM" id="Phobius"/>
    </source>
</evidence>
<organism evidence="2 3">
    <name type="scientific">marine gamma proteobacterium HTCC2143</name>
    <dbReference type="NCBI Taxonomy" id="247633"/>
    <lineage>
        <taxon>Bacteria</taxon>
        <taxon>Pseudomonadati</taxon>
        <taxon>Pseudomonadota</taxon>
        <taxon>Gammaproteobacteria</taxon>
        <taxon>Cellvibrionales</taxon>
        <taxon>Spongiibacteraceae</taxon>
        <taxon>BD1-7 clade</taxon>
    </lineage>
</organism>
<sequence length="90" mass="10317">MKQDISKSIEACAAHYGEQVDAMRTYLAEGEKQALSMSNRGPILLYAAGNFLQVAALQIAIWLREDNKNYRQWYTPYLEPRCLSKFSIRA</sequence>
<evidence type="ECO:0000313" key="3">
    <source>
        <dbReference type="Proteomes" id="UP000004931"/>
    </source>
</evidence>
<dbReference type="AlphaFoldDB" id="A0YFN9"/>
<evidence type="ECO:0000313" key="2">
    <source>
        <dbReference type="EMBL" id="EAW30453.1"/>
    </source>
</evidence>
<dbReference type="STRING" id="247633.GP2143_09615"/>
<dbReference type="EMBL" id="AAVT01000008">
    <property type="protein sequence ID" value="EAW30453.1"/>
    <property type="molecule type" value="Genomic_DNA"/>
</dbReference>
<keyword evidence="1" id="KW-1133">Transmembrane helix</keyword>
<proteinExistence type="predicted"/>
<gene>
    <name evidence="2" type="ORF">GP2143_09615</name>
</gene>
<reference evidence="2 3" key="1">
    <citation type="journal article" date="2010" name="J. Bacteriol.">
        <title>Genome sequence of the oligotrophic marine Gammaproteobacterium HTCC2143, isolated from the Oregon Coast.</title>
        <authorList>
            <person name="Oh H.M."/>
            <person name="Kang I."/>
            <person name="Ferriera S."/>
            <person name="Giovannoni S.J."/>
            <person name="Cho J.C."/>
        </authorList>
    </citation>
    <scope>NUCLEOTIDE SEQUENCE [LARGE SCALE GENOMIC DNA]</scope>
    <source>
        <strain evidence="2 3">HTCC2143</strain>
    </source>
</reference>
<keyword evidence="3" id="KW-1185">Reference proteome</keyword>
<keyword evidence="1" id="KW-0812">Transmembrane</keyword>
<name>A0YFN9_9GAMM</name>
<feature type="transmembrane region" description="Helical" evidence="1">
    <location>
        <begin position="43"/>
        <end position="63"/>
    </location>
</feature>
<accession>A0YFN9</accession>